<dbReference type="EMBL" id="AUZJ01000007">
    <property type="protein sequence ID" value="ERF61691.1"/>
    <property type="molecule type" value="Genomic_DNA"/>
</dbReference>
<evidence type="ECO:0000256" key="4">
    <source>
        <dbReference type="ARBA" id="ARBA00023012"/>
    </source>
</evidence>
<gene>
    <name evidence="12" type="ORF">HMPREF0860_0587</name>
    <name evidence="11" type="ORF">HMPREF1325_0337</name>
</gene>
<dbReference type="InterPro" id="IPR001789">
    <property type="entry name" value="Sig_transdc_resp-reg_receiver"/>
</dbReference>
<comment type="subcellular location">
    <subcellularLocation>
        <location evidence="1">Cytoplasm</location>
    </subcellularLocation>
</comment>
<dbReference type="GO" id="GO:0003700">
    <property type="term" value="F:DNA-binding transcription factor activity"/>
    <property type="evidence" value="ECO:0007669"/>
    <property type="project" value="InterPro"/>
</dbReference>
<keyword evidence="7" id="KW-0804">Transcription</keyword>
<feature type="domain" description="Response regulatory" evidence="10">
    <location>
        <begin position="10"/>
        <end position="127"/>
    </location>
</feature>
<keyword evidence="5" id="KW-0805">Transcription regulation</keyword>
<dbReference type="InterPro" id="IPR009057">
    <property type="entry name" value="Homeodomain-like_sf"/>
</dbReference>
<dbReference type="CDD" id="cd17536">
    <property type="entry name" value="REC_YesN-like"/>
    <property type="match status" value="1"/>
</dbReference>
<dbReference type="Pfam" id="PF00072">
    <property type="entry name" value="Response_reg"/>
    <property type="match status" value="1"/>
</dbReference>
<dbReference type="SUPFAM" id="SSF46689">
    <property type="entry name" value="Homeodomain-like"/>
    <property type="match status" value="2"/>
</dbReference>
<evidence type="ECO:0000256" key="2">
    <source>
        <dbReference type="ARBA" id="ARBA00022490"/>
    </source>
</evidence>
<feature type="domain" description="HTH araC/xylS-type" evidence="9">
    <location>
        <begin position="425"/>
        <end position="523"/>
    </location>
</feature>
<dbReference type="PROSITE" id="PS50110">
    <property type="entry name" value="RESPONSE_REGULATORY"/>
    <property type="match status" value="1"/>
</dbReference>
<accession>U2L5N3</accession>
<feature type="modified residue" description="4-aspartylphosphate" evidence="8">
    <location>
        <position position="62"/>
    </location>
</feature>
<dbReference type="PANTHER" id="PTHR42713">
    <property type="entry name" value="HISTIDINE KINASE-RELATED"/>
    <property type="match status" value="1"/>
</dbReference>
<evidence type="ECO:0000256" key="8">
    <source>
        <dbReference type="PROSITE-ProRule" id="PRU00169"/>
    </source>
</evidence>
<dbReference type="SMART" id="SM00448">
    <property type="entry name" value="REC"/>
    <property type="match status" value="1"/>
</dbReference>
<dbReference type="eggNOG" id="COG4753">
    <property type="taxonomic scope" value="Bacteria"/>
</dbReference>
<dbReference type="eggNOG" id="COG2207">
    <property type="taxonomic scope" value="Bacteria"/>
</dbReference>
<evidence type="ECO:0000256" key="1">
    <source>
        <dbReference type="ARBA" id="ARBA00004496"/>
    </source>
</evidence>
<dbReference type="SUPFAM" id="SSF52172">
    <property type="entry name" value="CheY-like"/>
    <property type="match status" value="1"/>
</dbReference>
<dbReference type="SMART" id="SM00342">
    <property type="entry name" value="HTH_ARAC"/>
    <property type="match status" value="1"/>
</dbReference>
<evidence type="ECO:0000256" key="5">
    <source>
        <dbReference type="ARBA" id="ARBA00023015"/>
    </source>
</evidence>
<dbReference type="InterPro" id="IPR011006">
    <property type="entry name" value="CheY-like_superfamily"/>
</dbReference>
<evidence type="ECO:0000259" key="10">
    <source>
        <dbReference type="PROSITE" id="PS50110"/>
    </source>
</evidence>
<keyword evidence="6" id="KW-0238">DNA-binding</keyword>
<evidence type="ECO:0000313" key="13">
    <source>
        <dbReference type="Proteomes" id="UP000016412"/>
    </source>
</evidence>
<evidence type="ECO:0000256" key="7">
    <source>
        <dbReference type="ARBA" id="ARBA00023163"/>
    </source>
</evidence>
<reference evidence="13 14" key="1">
    <citation type="submission" date="2013-08" db="EMBL/GenBank/DDBJ databases">
        <authorList>
            <person name="Durkin A.S."/>
            <person name="Haft D.R."/>
            <person name="McCorrison J."/>
            <person name="Torralba M."/>
            <person name="Gillis M."/>
            <person name="Haft D.H."/>
            <person name="Methe B."/>
            <person name="Sutton G."/>
            <person name="Nelson K.E."/>
        </authorList>
    </citation>
    <scope>NUCLEOTIDE SEQUENCE [LARGE SCALE GENOMIC DNA]</scope>
    <source>
        <strain evidence="12 14">ATCC 35536</strain>
        <strain evidence="11 13">VPI DR56BR1116</strain>
    </source>
</reference>
<dbReference type="PATRIC" id="fig|1125725.3.peg.287"/>
<dbReference type="InterPro" id="IPR018060">
    <property type="entry name" value="HTH_AraC"/>
</dbReference>
<evidence type="ECO:0000256" key="6">
    <source>
        <dbReference type="ARBA" id="ARBA00023125"/>
    </source>
</evidence>
<evidence type="ECO:0000313" key="11">
    <source>
        <dbReference type="EMBL" id="ERF61691.1"/>
    </source>
</evidence>
<evidence type="ECO:0000313" key="12">
    <source>
        <dbReference type="EMBL" id="ERJ99827.1"/>
    </source>
</evidence>
<dbReference type="Gene3D" id="1.10.10.60">
    <property type="entry name" value="Homeodomain-like"/>
    <property type="match status" value="2"/>
</dbReference>
<dbReference type="InterPro" id="IPR051552">
    <property type="entry name" value="HptR"/>
</dbReference>
<protein>
    <submittedName>
        <fullName evidence="11">Response regulator receiver domain protein</fullName>
    </submittedName>
</protein>
<evidence type="ECO:0000313" key="14">
    <source>
        <dbReference type="Proteomes" id="UP000016646"/>
    </source>
</evidence>
<dbReference type="EMBL" id="AVQI01000072">
    <property type="protein sequence ID" value="ERJ99827.1"/>
    <property type="molecule type" value="Genomic_DNA"/>
</dbReference>
<dbReference type="STRING" id="1125725.HMPREF1325_0337"/>
<organism evidence="11 13">
    <name type="scientific">Treponema socranskii subsp. socranskii VPI DR56BR1116 = ATCC 35536</name>
    <dbReference type="NCBI Taxonomy" id="1125725"/>
    <lineage>
        <taxon>Bacteria</taxon>
        <taxon>Pseudomonadati</taxon>
        <taxon>Spirochaetota</taxon>
        <taxon>Spirochaetia</taxon>
        <taxon>Spirochaetales</taxon>
        <taxon>Treponemataceae</taxon>
        <taxon>Treponema</taxon>
    </lineage>
</organism>
<dbReference type="GO" id="GO:0005737">
    <property type="term" value="C:cytoplasm"/>
    <property type="evidence" value="ECO:0007669"/>
    <property type="project" value="UniProtKB-SubCell"/>
</dbReference>
<dbReference type="PROSITE" id="PS01124">
    <property type="entry name" value="HTH_ARAC_FAMILY_2"/>
    <property type="match status" value="1"/>
</dbReference>
<evidence type="ECO:0000256" key="3">
    <source>
        <dbReference type="ARBA" id="ARBA00022553"/>
    </source>
</evidence>
<dbReference type="Gene3D" id="3.40.50.2300">
    <property type="match status" value="1"/>
</dbReference>
<name>U2L5N3_TRESO</name>
<dbReference type="Pfam" id="PF12833">
    <property type="entry name" value="HTH_18"/>
    <property type="match status" value="1"/>
</dbReference>
<dbReference type="AlphaFoldDB" id="U2L5N3"/>
<keyword evidence="4" id="KW-0902">Two-component regulatory system</keyword>
<dbReference type="Proteomes" id="UP000016412">
    <property type="component" value="Unassembled WGS sequence"/>
</dbReference>
<proteinExistence type="predicted"/>
<evidence type="ECO:0000259" key="9">
    <source>
        <dbReference type="PROSITE" id="PS01124"/>
    </source>
</evidence>
<keyword evidence="2" id="KW-0963">Cytoplasm</keyword>
<dbReference type="Proteomes" id="UP000016646">
    <property type="component" value="Unassembled WGS sequence"/>
</dbReference>
<keyword evidence="14" id="KW-1185">Reference proteome</keyword>
<sequence length="537" mass="61796">MLKKYDRLCRILIVDDEFLVRVGVKTSIAWEKAGFTIIGEAANAVEALNKIAVLQPDVVVTDISMPGMNGLELIAEIRKKYPDITCVILTNYEDFKYAQNAIELGVSYYLLKSDLNTDSILPFFEKLRSNLLPKATKTVLAYNKTDLLKKWLLDALYISHADIHAYCINCSDTYNKDEKIRNAFFCDDLYIAIKYSGIPKNDITKNNDMIYGIIASVAEIVFPRSTINIKCFEYFYAITILFPIQEDKFTTSDILKKTTVFEQKINLYFTLKLYGGFSSVNSVSNIYELLKEAESARQQSFFTEKFIFYSPTILPTTQPVLDGIELIRLVVKGDYNSLIEFIHAFFCNLRKAGNYTYLKTAFLGFIDIAQMTAKKLPQFFCNKDEAFILSFLSVKEIEQHIIDTYDEVLKQNGWGSKKSLNSTVQKCMDYVSKNYQSNISEDMVARHLEITQSYLSTIFKKEIGVNFITYITRYRIEKAKDLLIHTNMKIYEIADAVGFYSPYYFSKIFKKLTGKSCKIFKNEHVNNNIKSVEEVVK</sequence>
<dbReference type="GO" id="GO:0043565">
    <property type="term" value="F:sequence-specific DNA binding"/>
    <property type="evidence" value="ECO:0007669"/>
    <property type="project" value="InterPro"/>
</dbReference>
<dbReference type="GO" id="GO:0000160">
    <property type="term" value="P:phosphorelay signal transduction system"/>
    <property type="evidence" value="ECO:0007669"/>
    <property type="project" value="UniProtKB-KW"/>
</dbReference>
<dbReference type="RefSeq" id="WP_021329374.1">
    <property type="nucleotide sequence ID" value="NZ_AUZJ01000007.1"/>
</dbReference>
<keyword evidence="3 8" id="KW-0597">Phosphoprotein</keyword>
<dbReference type="PANTHER" id="PTHR42713:SF3">
    <property type="entry name" value="TRANSCRIPTIONAL REGULATORY PROTEIN HPTR"/>
    <property type="match status" value="1"/>
</dbReference>
<comment type="caution">
    <text evidence="11">The sequence shown here is derived from an EMBL/GenBank/DDBJ whole genome shotgun (WGS) entry which is preliminary data.</text>
</comment>
<dbReference type="OrthoDB" id="327083at2"/>